<dbReference type="InterPro" id="IPR043561">
    <property type="entry name" value="LHW-like"/>
</dbReference>
<organism evidence="5 6">
    <name type="scientific">Vanilla planifolia</name>
    <name type="common">Vanilla</name>
    <dbReference type="NCBI Taxonomy" id="51239"/>
    <lineage>
        <taxon>Eukaryota</taxon>
        <taxon>Viridiplantae</taxon>
        <taxon>Streptophyta</taxon>
        <taxon>Embryophyta</taxon>
        <taxon>Tracheophyta</taxon>
        <taxon>Spermatophyta</taxon>
        <taxon>Magnoliopsida</taxon>
        <taxon>Liliopsida</taxon>
        <taxon>Asparagales</taxon>
        <taxon>Orchidaceae</taxon>
        <taxon>Vanilloideae</taxon>
        <taxon>Vanilleae</taxon>
        <taxon>Vanilla</taxon>
    </lineage>
</organism>
<dbReference type="GO" id="GO:0003700">
    <property type="term" value="F:DNA-binding transcription factor activity"/>
    <property type="evidence" value="ECO:0007669"/>
    <property type="project" value="InterPro"/>
</dbReference>
<comment type="caution">
    <text evidence="5">The sequence shown here is derived from an EMBL/GenBank/DDBJ whole genome shotgun (WGS) entry which is preliminary data.</text>
</comment>
<gene>
    <name evidence="5" type="ORF">HPP92_000648</name>
</gene>
<dbReference type="InterPro" id="IPR011598">
    <property type="entry name" value="bHLH_dom"/>
</dbReference>
<dbReference type="PROSITE" id="PS50888">
    <property type="entry name" value="BHLH"/>
    <property type="match status" value="1"/>
</dbReference>
<proteinExistence type="inferred from homology"/>
<name>A0A835VL39_VANPL</name>
<dbReference type="GO" id="GO:0046983">
    <property type="term" value="F:protein dimerization activity"/>
    <property type="evidence" value="ECO:0007669"/>
    <property type="project" value="InterPro"/>
</dbReference>
<evidence type="ECO:0000313" key="6">
    <source>
        <dbReference type="Proteomes" id="UP000639772"/>
    </source>
</evidence>
<dbReference type="OrthoDB" id="778365at2759"/>
<dbReference type="InterPro" id="IPR036638">
    <property type="entry name" value="HLH_DNA-bd_sf"/>
</dbReference>
<dbReference type="EMBL" id="JADCNM010000001">
    <property type="protein sequence ID" value="KAG0500576.1"/>
    <property type="molecule type" value="Genomic_DNA"/>
</dbReference>
<evidence type="ECO:0000313" key="5">
    <source>
        <dbReference type="EMBL" id="KAG0500576.1"/>
    </source>
</evidence>
<keyword evidence="2" id="KW-0805">Transcription regulation</keyword>
<dbReference type="AlphaFoldDB" id="A0A835VL39"/>
<keyword evidence="3" id="KW-0804">Transcription</keyword>
<dbReference type="Pfam" id="PF23176">
    <property type="entry name" value="bHLH_LHW"/>
    <property type="match status" value="1"/>
</dbReference>
<evidence type="ECO:0000259" key="4">
    <source>
        <dbReference type="PROSITE" id="PS50888"/>
    </source>
</evidence>
<dbReference type="Pfam" id="PF14215">
    <property type="entry name" value="bHLH-MYC_N"/>
    <property type="match status" value="1"/>
</dbReference>
<evidence type="ECO:0000256" key="2">
    <source>
        <dbReference type="ARBA" id="ARBA00023015"/>
    </source>
</evidence>
<dbReference type="Proteomes" id="UP000639772">
    <property type="component" value="Chromosome 1"/>
</dbReference>
<evidence type="ECO:0000256" key="1">
    <source>
        <dbReference type="ARBA" id="ARBA00005510"/>
    </source>
</evidence>
<protein>
    <recommendedName>
        <fullName evidence="4">BHLH domain-containing protein</fullName>
    </recommendedName>
</protein>
<accession>A0A835VL39</accession>
<dbReference type="PANTHER" id="PTHR46196">
    <property type="entry name" value="TRANSCRIPTION FACTOR BHLH155-LIKE ISOFORM X1-RELATED"/>
    <property type="match status" value="1"/>
</dbReference>
<dbReference type="SUPFAM" id="SSF47459">
    <property type="entry name" value="HLH, helix-loop-helix DNA-binding domain"/>
    <property type="match status" value="1"/>
</dbReference>
<sequence>METSTSLNQLFKNLCHRTIWKYAMLWKFEHQTHMVLTCQEAYATDLKSAECSLEMVVSNMTRYSYLHGEGIIGKVASLLKHAWICIGEDSNLFLEYPEEFRLQVSAGIKTVLFLPVFPLGVVQLGSVDQLSEDLTLVAELEDLFFDYQSNSDFHSIFDMRMSQTLLMSLTMSKLQKHSPSFPINSELTDPACFQSQDALHLAHGLGSELVLDELNWNSLCSEVFQDQSEDIFLDLTMLTRNFGSNQSILSCHEQEGPFIFQGSNYETPLVYDPFRQDFPQHCINICPLNKADPESGENHDLPMAPRKDDRSLDLPIETVFNKAIKHKFFDNCGLIENQSKENQGNESISTFRGEIPGPIECSRAFIKENRLGYLASDAKEALHCNFVDDEEMDSCKGDKSCCSSERCTESCLTHYKTKVLLSEDSVLQSQKKPFLILDAKGFMSYNANSSSRCSVSVQSTDRDHDMVWKRCSKISHHRSRLTKNRELRRPRPRPRDRQLIQDRIKELRELVPNTSKCSIDALLERTVKHMMFLQSVPQLADKLSKSANRKNYPTQASWDNVFETKSKAFPLNIENLDRPDQMLVEMQCRNHMLFLKIAQVIKRLGLHILNGVLEKQAEERWAHFIVEVPKGFHRMDVVWPLMQLLQLRL</sequence>
<reference evidence="5 6" key="1">
    <citation type="journal article" date="2020" name="Nat. Food">
        <title>A phased Vanilla planifolia genome enables genetic improvement of flavour and production.</title>
        <authorList>
            <person name="Hasing T."/>
            <person name="Tang H."/>
            <person name="Brym M."/>
            <person name="Khazi F."/>
            <person name="Huang T."/>
            <person name="Chambers A.H."/>
        </authorList>
    </citation>
    <scope>NUCLEOTIDE SEQUENCE [LARGE SCALE GENOMIC DNA]</scope>
    <source>
        <tissue evidence="5">Leaf</tissue>
    </source>
</reference>
<dbReference type="PANTHER" id="PTHR46196:SF3">
    <property type="entry name" value="TRANSCRIPTION FACTOR LHW-LIKE ISOFORM X1"/>
    <property type="match status" value="1"/>
</dbReference>
<feature type="domain" description="BHLH" evidence="4">
    <location>
        <begin position="484"/>
        <end position="533"/>
    </location>
</feature>
<evidence type="ECO:0000256" key="3">
    <source>
        <dbReference type="ARBA" id="ARBA00023163"/>
    </source>
</evidence>
<dbReference type="InterPro" id="IPR025610">
    <property type="entry name" value="MYC/MYB_N"/>
</dbReference>
<comment type="similarity">
    <text evidence="1">Belongs to the bHLH protein family.</text>
</comment>